<sequence>MNTQLIEQSWQSVAPYHHEIAETFYARLFEKHPEYKKMFSSENMPEQMDRMVRTLALVSSHADSPTAIRPHLHRLGEAHTRFGIGPDDFEAFSAVMIQVLGEYCRSVNGYWSDTCEQAWRDAFSSIVEPMMLEGMQTH</sequence>
<comment type="caution">
    <text evidence="7">The sequence shown here is derived from an EMBL/GenBank/DDBJ whole genome shotgun (WGS) entry which is preliminary data.</text>
</comment>
<reference evidence="7 8" key="1">
    <citation type="submission" date="2017-02" db="EMBL/GenBank/DDBJ databases">
        <title>Genomic diversity within the haloalkaliphilic genus Thioalkalivibrio.</title>
        <authorList>
            <person name="Ahn A.-C."/>
            <person name="Meier-Kolthoff J."/>
            <person name="Overmars L."/>
            <person name="Richter M."/>
            <person name="Woyke T."/>
            <person name="Sorokin D.Y."/>
            <person name="Muyzer G."/>
        </authorList>
    </citation>
    <scope>NUCLEOTIDE SEQUENCE [LARGE SCALE GENOMIC DNA]</scope>
    <source>
        <strain evidence="7 8">HL17</strain>
    </source>
</reference>
<evidence type="ECO:0000256" key="3">
    <source>
        <dbReference type="ARBA" id="ARBA00022723"/>
    </source>
</evidence>
<comment type="similarity">
    <text evidence="5">Belongs to the globin family.</text>
</comment>
<keyword evidence="2 5" id="KW-0561">Oxygen transport</keyword>
<dbReference type="InterPro" id="IPR009050">
    <property type="entry name" value="Globin-like_sf"/>
</dbReference>
<dbReference type="PANTHER" id="PTHR43396:SF3">
    <property type="entry name" value="FLAVOHEMOPROTEIN"/>
    <property type="match status" value="1"/>
</dbReference>
<name>A0A1V3A1I3_9GAMM</name>
<dbReference type="GO" id="GO:0005344">
    <property type="term" value="F:oxygen carrier activity"/>
    <property type="evidence" value="ECO:0007669"/>
    <property type="project" value="UniProtKB-KW"/>
</dbReference>
<dbReference type="GO" id="GO:0020037">
    <property type="term" value="F:heme binding"/>
    <property type="evidence" value="ECO:0007669"/>
    <property type="project" value="InterPro"/>
</dbReference>
<dbReference type="PANTHER" id="PTHR43396">
    <property type="entry name" value="FLAVOHEMOPROTEIN"/>
    <property type="match status" value="1"/>
</dbReference>
<evidence type="ECO:0000256" key="4">
    <source>
        <dbReference type="ARBA" id="ARBA00023004"/>
    </source>
</evidence>
<dbReference type="STRING" id="252474.B1A74_02050"/>
<keyword evidence="3" id="KW-0479">Metal-binding</keyword>
<dbReference type="Proteomes" id="UP000189177">
    <property type="component" value="Unassembled WGS sequence"/>
</dbReference>
<proteinExistence type="inferred from homology"/>
<dbReference type="GO" id="GO:0046872">
    <property type="term" value="F:metal ion binding"/>
    <property type="evidence" value="ECO:0007669"/>
    <property type="project" value="UniProtKB-KW"/>
</dbReference>
<dbReference type="OrthoDB" id="9801223at2"/>
<keyword evidence="5" id="KW-0813">Transport</keyword>
<gene>
    <name evidence="7" type="ORF">B1A74_02050</name>
</gene>
<dbReference type="GO" id="GO:0071949">
    <property type="term" value="F:FAD binding"/>
    <property type="evidence" value="ECO:0007669"/>
    <property type="project" value="TreeGrafter"/>
</dbReference>
<dbReference type="EMBL" id="MUZR01000006">
    <property type="protein sequence ID" value="OOC11195.1"/>
    <property type="molecule type" value="Genomic_DNA"/>
</dbReference>
<keyword evidence="4" id="KW-0408">Iron</keyword>
<dbReference type="RefSeq" id="WP_077243631.1">
    <property type="nucleotide sequence ID" value="NZ_MUZR01000006.1"/>
</dbReference>
<dbReference type="PROSITE" id="PS01033">
    <property type="entry name" value="GLOBIN"/>
    <property type="match status" value="1"/>
</dbReference>
<dbReference type="GO" id="GO:0071500">
    <property type="term" value="P:cellular response to nitrosative stress"/>
    <property type="evidence" value="ECO:0007669"/>
    <property type="project" value="TreeGrafter"/>
</dbReference>
<dbReference type="GO" id="GO:0008941">
    <property type="term" value="F:nitric oxide dioxygenase NAD(P)H activity"/>
    <property type="evidence" value="ECO:0007669"/>
    <property type="project" value="TreeGrafter"/>
</dbReference>
<dbReference type="GO" id="GO:0046210">
    <property type="term" value="P:nitric oxide catabolic process"/>
    <property type="evidence" value="ECO:0007669"/>
    <property type="project" value="TreeGrafter"/>
</dbReference>
<feature type="domain" description="Globin" evidence="6">
    <location>
        <begin position="1"/>
        <end position="135"/>
    </location>
</feature>
<evidence type="ECO:0000256" key="5">
    <source>
        <dbReference type="RuleBase" id="RU000356"/>
    </source>
</evidence>
<organism evidence="7 8">
    <name type="scientific">Thioalkalivibrio halophilus</name>
    <dbReference type="NCBI Taxonomy" id="252474"/>
    <lineage>
        <taxon>Bacteria</taxon>
        <taxon>Pseudomonadati</taxon>
        <taxon>Pseudomonadota</taxon>
        <taxon>Gammaproteobacteria</taxon>
        <taxon>Chromatiales</taxon>
        <taxon>Ectothiorhodospiraceae</taxon>
        <taxon>Thioalkalivibrio</taxon>
    </lineage>
</organism>
<evidence type="ECO:0000313" key="7">
    <source>
        <dbReference type="EMBL" id="OOC11195.1"/>
    </source>
</evidence>
<evidence type="ECO:0000313" key="8">
    <source>
        <dbReference type="Proteomes" id="UP000189177"/>
    </source>
</evidence>
<evidence type="ECO:0000259" key="6">
    <source>
        <dbReference type="PROSITE" id="PS01033"/>
    </source>
</evidence>
<dbReference type="SUPFAM" id="SSF46458">
    <property type="entry name" value="Globin-like"/>
    <property type="match status" value="1"/>
</dbReference>
<dbReference type="InterPro" id="IPR000971">
    <property type="entry name" value="Globin"/>
</dbReference>
<dbReference type="Gene3D" id="1.10.490.10">
    <property type="entry name" value="Globins"/>
    <property type="match status" value="1"/>
</dbReference>
<dbReference type="Pfam" id="PF00042">
    <property type="entry name" value="Globin"/>
    <property type="match status" value="1"/>
</dbReference>
<evidence type="ECO:0000256" key="2">
    <source>
        <dbReference type="ARBA" id="ARBA00022621"/>
    </source>
</evidence>
<accession>A0A1V3A1I3</accession>
<dbReference type="AlphaFoldDB" id="A0A1V3A1I3"/>
<keyword evidence="1 5" id="KW-0349">Heme</keyword>
<protein>
    <recommendedName>
        <fullName evidence="6">Globin domain-containing protein</fullName>
    </recommendedName>
</protein>
<evidence type="ECO:0000256" key="1">
    <source>
        <dbReference type="ARBA" id="ARBA00022617"/>
    </source>
</evidence>
<keyword evidence="8" id="KW-1185">Reference proteome</keyword>
<dbReference type="InterPro" id="IPR012292">
    <property type="entry name" value="Globin/Proto"/>
</dbReference>
<dbReference type="GO" id="GO:0019825">
    <property type="term" value="F:oxygen binding"/>
    <property type="evidence" value="ECO:0007669"/>
    <property type="project" value="InterPro"/>
</dbReference>